<dbReference type="AlphaFoldDB" id="A0AA37MML5"/>
<protein>
    <recommendedName>
        <fullName evidence="3">Phosphoribosyltransferase</fullName>
    </recommendedName>
</protein>
<dbReference type="CDD" id="cd06223">
    <property type="entry name" value="PRTases_typeI"/>
    <property type="match status" value="1"/>
</dbReference>
<evidence type="ECO:0000313" key="1">
    <source>
        <dbReference type="EMBL" id="GJG29062.1"/>
    </source>
</evidence>
<reference evidence="1" key="1">
    <citation type="submission" date="2021-08" db="EMBL/GenBank/DDBJ databases">
        <title>Prevotella lacticifex sp. nov., isolated from rumen of cow.</title>
        <authorList>
            <person name="Shinkai T."/>
            <person name="Ikeyama N."/>
            <person name="Kumagai M."/>
            <person name="Ohmori H."/>
            <person name="Sakamoto M."/>
            <person name="Ohkuma M."/>
            <person name="Mitsumori M."/>
        </authorList>
    </citation>
    <scope>NUCLEOTIDE SEQUENCE</scope>
    <source>
        <strain evidence="1">DSM 11371</strain>
    </source>
</reference>
<dbReference type="SUPFAM" id="SSF53271">
    <property type="entry name" value="PRTase-like"/>
    <property type="match status" value="1"/>
</dbReference>
<proteinExistence type="predicted"/>
<organism evidence="1 2">
    <name type="scientific">Segatella bryantii</name>
    <name type="common">Prevotella bryantii</name>
    <dbReference type="NCBI Taxonomy" id="77095"/>
    <lineage>
        <taxon>Bacteria</taxon>
        <taxon>Pseudomonadati</taxon>
        <taxon>Bacteroidota</taxon>
        <taxon>Bacteroidia</taxon>
        <taxon>Bacteroidales</taxon>
        <taxon>Prevotellaceae</taxon>
        <taxon>Segatella</taxon>
    </lineage>
</organism>
<gene>
    <name evidence="1" type="ORF">PRRU23_27620</name>
</gene>
<evidence type="ECO:0000313" key="2">
    <source>
        <dbReference type="Proteomes" id="UP000887043"/>
    </source>
</evidence>
<dbReference type="EMBL" id="BPTR01000002">
    <property type="protein sequence ID" value="GJG29062.1"/>
    <property type="molecule type" value="Genomic_DNA"/>
</dbReference>
<dbReference type="InterPro" id="IPR000836">
    <property type="entry name" value="PRTase_dom"/>
</dbReference>
<accession>A0AA37MML5</accession>
<evidence type="ECO:0008006" key="3">
    <source>
        <dbReference type="Google" id="ProtNLM"/>
    </source>
</evidence>
<comment type="caution">
    <text evidence="1">The sequence shown here is derived from an EMBL/GenBank/DDBJ whole genome shotgun (WGS) entry which is preliminary data.</text>
</comment>
<dbReference type="InterPro" id="IPR029057">
    <property type="entry name" value="PRTase-like"/>
</dbReference>
<sequence length="185" mass="20273">MQNLNYYMNDNVKDDYICIEVEGITFLSTGKYYDGINNIISHDLKHADKAAIQYAARKMAALVPLDSIIVPIPNHHGTAKETLFLAKAIAEYSHSSIANILIGKTRESNYLMKKLGTPLTEEQMGFQQTKPLPDGFTPIIVDGVVDTGTSAKAAFHALGGGIVLSFAMSNTLLEQQEVQSVGFHR</sequence>
<name>A0AA37MML5_SEGBR</name>
<dbReference type="Proteomes" id="UP000887043">
    <property type="component" value="Unassembled WGS sequence"/>
</dbReference>